<organism evidence="2 3">
    <name type="scientific">Saccharopolyspora spinosa</name>
    <dbReference type="NCBI Taxonomy" id="60894"/>
    <lineage>
        <taxon>Bacteria</taxon>
        <taxon>Bacillati</taxon>
        <taxon>Actinomycetota</taxon>
        <taxon>Actinomycetes</taxon>
        <taxon>Pseudonocardiales</taxon>
        <taxon>Pseudonocardiaceae</taxon>
        <taxon>Saccharopolyspora</taxon>
    </lineage>
</organism>
<feature type="region of interest" description="Disordered" evidence="1">
    <location>
        <begin position="89"/>
        <end position="124"/>
    </location>
</feature>
<feature type="region of interest" description="Disordered" evidence="1">
    <location>
        <begin position="1"/>
        <end position="33"/>
    </location>
</feature>
<accession>A0A2N3Y717</accession>
<dbReference type="STRING" id="994479.GCA_000194155_05250"/>
<dbReference type="SUPFAM" id="SSF53335">
    <property type="entry name" value="S-adenosyl-L-methionine-dependent methyltransferases"/>
    <property type="match status" value="1"/>
</dbReference>
<dbReference type="EMBL" id="PJNB01000001">
    <property type="protein sequence ID" value="PKW18671.1"/>
    <property type="molecule type" value="Genomic_DNA"/>
</dbReference>
<dbReference type="AlphaFoldDB" id="A0A2N3Y717"/>
<name>A0A2N3Y717_SACSN</name>
<sequence>MTPMPPNSATLTGPPAPPQNREEPRSHGAPVPLGIWLCGPQPNTSPGETRSISQRLTDRVIEEFGPDRESIVVTSADTDAYASHLDSATGRHLRTAPIPTTSADGTPPIRHRSPRSRQRAGHMPPQGSVDLVVACQLPAPVLTSAGEPYASWARWLRPGGALAVITANPAGPGRFANHTGAIITAAETAGLAYLQHIIAVLAHIEGNRLLIPDDHGAATERVSARNPVHVPAHADVLIFLAQGDPTGGQA</sequence>
<evidence type="ECO:0000313" key="2">
    <source>
        <dbReference type="EMBL" id="PKW18671.1"/>
    </source>
</evidence>
<protein>
    <recommendedName>
        <fullName evidence="4">Methyltransferase family protein</fullName>
    </recommendedName>
</protein>
<proteinExistence type="predicted"/>
<comment type="caution">
    <text evidence="2">The sequence shown here is derived from an EMBL/GenBank/DDBJ whole genome shotgun (WGS) entry which is preliminary data.</text>
</comment>
<reference evidence="2" key="1">
    <citation type="submission" date="2017-12" db="EMBL/GenBank/DDBJ databases">
        <title>Sequencing the genomes of 1000 Actinobacteria strains.</title>
        <authorList>
            <person name="Klenk H.-P."/>
        </authorList>
    </citation>
    <scope>NUCLEOTIDE SEQUENCE [LARGE SCALE GENOMIC DNA]</scope>
    <source>
        <strain evidence="2">DSM 44228</strain>
    </source>
</reference>
<gene>
    <name evidence="2" type="ORF">A8926_6787</name>
</gene>
<keyword evidence="3" id="KW-1185">Reference proteome</keyword>
<dbReference type="Proteomes" id="UP000233786">
    <property type="component" value="Unassembled WGS sequence"/>
</dbReference>
<feature type="compositionally biased region" description="Basic residues" evidence="1">
    <location>
        <begin position="109"/>
        <end position="120"/>
    </location>
</feature>
<evidence type="ECO:0000313" key="3">
    <source>
        <dbReference type="Proteomes" id="UP000233786"/>
    </source>
</evidence>
<dbReference type="InterPro" id="IPR029063">
    <property type="entry name" value="SAM-dependent_MTases_sf"/>
</dbReference>
<evidence type="ECO:0000256" key="1">
    <source>
        <dbReference type="SAM" id="MobiDB-lite"/>
    </source>
</evidence>
<evidence type="ECO:0008006" key="4">
    <source>
        <dbReference type="Google" id="ProtNLM"/>
    </source>
</evidence>